<dbReference type="AlphaFoldDB" id="A0A453RBV5"/>
<keyword evidence="2" id="KW-1185">Reference proteome</keyword>
<organism evidence="1 2">
    <name type="scientific">Aegilops tauschii subsp. strangulata</name>
    <name type="common">Goatgrass</name>
    <dbReference type="NCBI Taxonomy" id="200361"/>
    <lineage>
        <taxon>Eukaryota</taxon>
        <taxon>Viridiplantae</taxon>
        <taxon>Streptophyta</taxon>
        <taxon>Embryophyta</taxon>
        <taxon>Tracheophyta</taxon>
        <taxon>Spermatophyta</taxon>
        <taxon>Magnoliopsida</taxon>
        <taxon>Liliopsida</taxon>
        <taxon>Poales</taxon>
        <taxon>Poaceae</taxon>
        <taxon>BOP clade</taxon>
        <taxon>Pooideae</taxon>
        <taxon>Triticodae</taxon>
        <taxon>Triticeae</taxon>
        <taxon>Triticinae</taxon>
        <taxon>Aegilops</taxon>
    </lineage>
</organism>
<name>A0A453RBV5_AEGTS</name>
<reference evidence="2" key="2">
    <citation type="journal article" date="2017" name="Nat. Plants">
        <title>The Aegilops tauschii genome reveals multiple impacts of transposons.</title>
        <authorList>
            <person name="Zhao G."/>
            <person name="Zou C."/>
            <person name="Li K."/>
            <person name="Wang K."/>
            <person name="Li T."/>
            <person name="Gao L."/>
            <person name="Zhang X."/>
            <person name="Wang H."/>
            <person name="Yang Z."/>
            <person name="Liu X."/>
            <person name="Jiang W."/>
            <person name="Mao L."/>
            <person name="Kong X."/>
            <person name="Jiao Y."/>
            <person name="Jia J."/>
        </authorList>
    </citation>
    <scope>NUCLEOTIDE SEQUENCE [LARGE SCALE GENOMIC DNA]</scope>
    <source>
        <strain evidence="2">cv. AL8/78</strain>
    </source>
</reference>
<reference evidence="1" key="4">
    <citation type="submission" date="2019-03" db="UniProtKB">
        <authorList>
            <consortium name="EnsemblPlants"/>
        </authorList>
    </citation>
    <scope>IDENTIFICATION</scope>
</reference>
<dbReference type="EnsemblPlants" id="AET7Gv20530100.1">
    <property type="protein sequence ID" value="AET7Gv20530100.1"/>
    <property type="gene ID" value="AET7Gv20530100"/>
</dbReference>
<evidence type="ECO:0000313" key="1">
    <source>
        <dbReference type="EnsemblPlants" id="AET7Gv20530100.1"/>
    </source>
</evidence>
<evidence type="ECO:0000313" key="2">
    <source>
        <dbReference type="Proteomes" id="UP000015105"/>
    </source>
</evidence>
<accession>A0A453RBV5</accession>
<reference evidence="2" key="1">
    <citation type="journal article" date="2014" name="Science">
        <title>Ancient hybridizations among the ancestral genomes of bread wheat.</title>
        <authorList>
            <consortium name="International Wheat Genome Sequencing Consortium,"/>
            <person name="Marcussen T."/>
            <person name="Sandve S.R."/>
            <person name="Heier L."/>
            <person name="Spannagl M."/>
            <person name="Pfeifer M."/>
            <person name="Jakobsen K.S."/>
            <person name="Wulff B.B."/>
            <person name="Steuernagel B."/>
            <person name="Mayer K.F."/>
            <person name="Olsen O.A."/>
        </authorList>
    </citation>
    <scope>NUCLEOTIDE SEQUENCE [LARGE SCALE GENOMIC DNA]</scope>
    <source>
        <strain evidence="2">cv. AL8/78</strain>
    </source>
</reference>
<dbReference type="Gramene" id="AET7Gv20530100.1">
    <property type="protein sequence ID" value="AET7Gv20530100.1"/>
    <property type="gene ID" value="AET7Gv20530100"/>
</dbReference>
<dbReference type="Proteomes" id="UP000015105">
    <property type="component" value="Chromosome 7D"/>
</dbReference>
<protein>
    <submittedName>
        <fullName evidence="1">Uncharacterized protein</fullName>
    </submittedName>
</protein>
<sequence>MLGISMWTCRRSDLQLPSIADGTSEERASIGYQVLIPVLGNQQLSNLDGYTSVLKCELVQPHQQAHMWLRNLMAHYGLLLQ</sequence>
<reference evidence="1" key="3">
    <citation type="journal article" date="2017" name="Nature">
        <title>Genome sequence of the progenitor of the wheat D genome Aegilops tauschii.</title>
        <authorList>
            <person name="Luo M.C."/>
            <person name="Gu Y.Q."/>
            <person name="Puiu D."/>
            <person name="Wang H."/>
            <person name="Twardziok S.O."/>
            <person name="Deal K.R."/>
            <person name="Huo N."/>
            <person name="Zhu T."/>
            <person name="Wang L."/>
            <person name="Wang Y."/>
            <person name="McGuire P.E."/>
            <person name="Liu S."/>
            <person name="Long H."/>
            <person name="Ramasamy R.K."/>
            <person name="Rodriguez J.C."/>
            <person name="Van S.L."/>
            <person name="Yuan L."/>
            <person name="Wang Z."/>
            <person name="Xia Z."/>
            <person name="Xiao L."/>
            <person name="Anderson O.D."/>
            <person name="Ouyang S."/>
            <person name="Liang Y."/>
            <person name="Zimin A.V."/>
            <person name="Pertea G."/>
            <person name="Qi P."/>
            <person name="Bennetzen J.L."/>
            <person name="Dai X."/>
            <person name="Dawson M.W."/>
            <person name="Muller H.G."/>
            <person name="Kugler K."/>
            <person name="Rivarola-Duarte L."/>
            <person name="Spannagl M."/>
            <person name="Mayer K.F.X."/>
            <person name="Lu F.H."/>
            <person name="Bevan M.W."/>
            <person name="Leroy P."/>
            <person name="Li P."/>
            <person name="You F.M."/>
            <person name="Sun Q."/>
            <person name="Liu Z."/>
            <person name="Lyons E."/>
            <person name="Wicker T."/>
            <person name="Salzberg S.L."/>
            <person name="Devos K.M."/>
            <person name="Dvorak J."/>
        </authorList>
    </citation>
    <scope>NUCLEOTIDE SEQUENCE [LARGE SCALE GENOMIC DNA]</scope>
    <source>
        <strain evidence="1">cv. AL8/78</strain>
    </source>
</reference>
<proteinExistence type="predicted"/>
<reference evidence="1" key="5">
    <citation type="journal article" date="2021" name="G3 (Bethesda)">
        <title>Aegilops tauschii genome assembly Aet v5.0 features greater sequence contiguity and improved annotation.</title>
        <authorList>
            <person name="Wang L."/>
            <person name="Zhu T."/>
            <person name="Rodriguez J.C."/>
            <person name="Deal K.R."/>
            <person name="Dubcovsky J."/>
            <person name="McGuire P.E."/>
            <person name="Lux T."/>
            <person name="Spannagl M."/>
            <person name="Mayer K.F.X."/>
            <person name="Baldrich P."/>
            <person name="Meyers B.C."/>
            <person name="Huo N."/>
            <person name="Gu Y.Q."/>
            <person name="Zhou H."/>
            <person name="Devos K.M."/>
            <person name="Bennetzen J.L."/>
            <person name="Unver T."/>
            <person name="Budak H."/>
            <person name="Gulick P.J."/>
            <person name="Galiba G."/>
            <person name="Kalapos B."/>
            <person name="Nelson D.R."/>
            <person name="Li P."/>
            <person name="You F.M."/>
            <person name="Luo M.C."/>
            <person name="Dvorak J."/>
        </authorList>
    </citation>
    <scope>NUCLEOTIDE SEQUENCE [LARGE SCALE GENOMIC DNA]</scope>
    <source>
        <strain evidence="1">cv. AL8/78</strain>
    </source>
</reference>